<dbReference type="InterPro" id="IPR003854">
    <property type="entry name" value="GASA"/>
</dbReference>
<reference evidence="4" key="1">
    <citation type="submission" date="2023-05" db="EMBL/GenBank/DDBJ databases">
        <authorList>
            <person name="Huff M."/>
        </authorList>
    </citation>
    <scope>NUCLEOTIDE SEQUENCE</scope>
</reference>
<organism evidence="4 5">
    <name type="scientific">Fraxinus pennsylvanica</name>
    <dbReference type="NCBI Taxonomy" id="56036"/>
    <lineage>
        <taxon>Eukaryota</taxon>
        <taxon>Viridiplantae</taxon>
        <taxon>Streptophyta</taxon>
        <taxon>Embryophyta</taxon>
        <taxon>Tracheophyta</taxon>
        <taxon>Spermatophyta</taxon>
        <taxon>Magnoliopsida</taxon>
        <taxon>eudicotyledons</taxon>
        <taxon>Gunneridae</taxon>
        <taxon>Pentapetalae</taxon>
        <taxon>asterids</taxon>
        <taxon>lamiids</taxon>
        <taxon>Lamiales</taxon>
        <taxon>Oleaceae</taxon>
        <taxon>Oleeae</taxon>
        <taxon>Fraxinus</taxon>
    </lineage>
</organism>
<feature type="region of interest" description="Disordered" evidence="2">
    <location>
        <begin position="183"/>
        <end position="239"/>
    </location>
</feature>
<keyword evidence="3" id="KW-0732">Signal</keyword>
<dbReference type="AlphaFoldDB" id="A0AAD2DST3"/>
<name>A0AAD2DST3_9LAMI</name>
<protein>
    <submittedName>
        <fullName evidence="4">Uncharacterized protein</fullName>
    </submittedName>
</protein>
<feature type="chain" id="PRO_5042190942" evidence="3">
    <location>
        <begin position="25"/>
        <end position="239"/>
    </location>
</feature>
<evidence type="ECO:0000313" key="5">
    <source>
        <dbReference type="Proteomes" id="UP000834106"/>
    </source>
</evidence>
<dbReference type="Pfam" id="PF02704">
    <property type="entry name" value="GASA"/>
    <property type="match status" value="1"/>
</dbReference>
<keyword evidence="5" id="KW-1185">Reference proteome</keyword>
<sequence length="239" mass="25996">MAKFFALVFLALLAISMLQITVMAGGHPNKGGYGPGSLKSSQCPSQCSRRCSQTQYHKPCMFFCQKCCRKCLCVPPGYYGSSADVPVDGVSDLHAAEDHVFIDHNEEAHAIDHNESHVSPPYDALAEVQHDVPTDASCVDEAPADSPYVDIPPANAPPFPVEDHVPTGGQNTSDQPIGKESIADLHEYNEAHIASSADAPPDDAPDVAKNVDYTDTRERNNEMEFEEGIVEEFSDLDYK</sequence>
<evidence type="ECO:0000256" key="1">
    <source>
        <dbReference type="ARBA" id="ARBA00010582"/>
    </source>
</evidence>
<evidence type="ECO:0000313" key="4">
    <source>
        <dbReference type="EMBL" id="CAI9763243.1"/>
    </source>
</evidence>
<dbReference type="PANTHER" id="PTHR23201">
    <property type="entry name" value="EXTENSIN, PROLINE-RICH PROTEIN"/>
    <property type="match status" value="1"/>
</dbReference>
<gene>
    <name evidence="4" type="ORF">FPE_LOCUS10673</name>
</gene>
<accession>A0AAD2DST3</accession>
<dbReference type="EMBL" id="OU503041">
    <property type="protein sequence ID" value="CAI9763243.1"/>
    <property type="molecule type" value="Genomic_DNA"/>
</dbReference>
<evidence type="ECO:0000256" key="2">
    <source>
        <dbReference type="SAM" id="MobiDB-lite"/>
    </source>
</evidence>
<feature type="signal peptide" evidence="3">
    <location>
        <begin position="1"/>
        <end position="24"/>
    </location>
</feature>
<proteinExistence type="inferred from homology"/>
<comment type="similarity">
    <text evidence="1">Belongs to the GASA family.</text>
</comment>
<feature type="compositionally biased region" description="Basic and acidic residues" evidence="2">
    <location>
        <begin position="212"/>
        <end position="222"/>
    </location>
</feature>
<evidence type="ECO:0000256" key="3">
    <source>
        <dbReference type="SAM" id="SignalP"/>
    </source>
</evidence>
<dbReference type="Proteomes" id="UP000834106">
    <property type="component" value="Chromosome 6"/>
</dbReference>
<dbReference type="PANTHER" id="PTHR23201:SF108">
    <property type="entry name" value="GIBBERELLIN-REGULATED PROTEIN 6"/>
    <property type="match status" value="1"/>
</dbReference>
<feature type="compositionally biased region" description="Acidic residues" evidence="2">
    <location>
        <begin position="223"/>
        <end position="239"/>
    </location>
</feature>